<feature type="compositionally biased region" description="Pro residues" evidence="1">
    <location>
        <begin position="143"/>
        <end position="160"/>
    </location>
</feature>
<feature type="region of interest" description="Disordered" evidence="1">
    <location>
        <begin position="1"/>
        <end position="183"/>
    </location>
</feature>
<feature type="compositionally biased region" description="Gly residues" evidence="1">
    <location>
        <begin position="206"/>
        <end position="217"/>
    </location>
</feature>
<evidence type="ECO:0000256" key="1">
    <source>
        <dbReference type="SAM" id="MobiDB-lite"/>
    </source>
</evidence>
<proteinExistence type="predicted"/>
<feature type="region of interest" description="Disordered" evidence="1">
    <location>
        <begin position="198"/>
        <end position="217"/>
    </location>
</feature>
<protein>
    <submittedName>
        <fullName evidence="2">Uncharacterized protein</fullName>
    </submittedName>
</protein>
<feature type="compositionally biased region" description="Basic and acidic residues" evidence="1">
    <location>
        <begin position="79"/>
        <end position="88"/>
    </location>
</feature>
<name>A0A6J4SMB1_9ACTN</name>
<evidence type="ECO:0000313" key="2">
    <source>
        <dbReference type="EMBL" id="CAA9497675.1"/>
    </source>
</evidence>
<accession>A0A6J4SMB1</accession>
<dbReference type="AlphaFoldDB" id="A0A6J4SMB1"/>
<reference evidence="2" key="1">
    <citation type="submission" date="2020-02" db="EMBL/GenBank/DDBJ databases">
        <authorList>
            <person name="Meier V. D."/>
        </authorList>
    </citation>
    <scope>NUCLEOTIDE SEQUENCE</scope>
    <source>
        <strain evidence="2">AVDCRST_MAG05</strain>
    </source>
</reference>
<organism evidence="2">
    <name type="scientific">uncultured Rubrobacteraceae bacterium</name>
    <dbReference type="NCBI Taxonomy" id="349277"/>
    <lineage>
        <taxon>Bacteria</taxon>
        <taxon>Bacillati</taxon>
        <taxon>Actinomycetota</taxon>
        <taxon>Rubrobacteria</taxon>
        <taxon>Rubrobacterales</taxon>
        <taxon>Rubrobacteraceae</taxon>
        <taxon>environmental samples</taxon>
    </lineage>
</organism>
<feature type="compositionally biased region" description="Basic residues" evidence="1">
    <location>
        <begin position="89"/>
        <end position="99"/>
    </location>
</feature>
<gene>
    <name evidence="2" type="ORF">AVDCRST_MAG05-2238</name>
</gene>
<feature type="compositionally biased region" description="Low complexity" evidence="1">
    <location>
        <begin position="40"/>
        <end position="52"/>
    </location>
</feature>
<dbReference type="EMBL" id="CADCVM010000237">
    <property type="protein sequence ID" value="CAA9497675.1"/>
    <property type="molecule type" value="Genomic_DNA"/>
</dbReference>
<sequence length="217" mass="23057">MTRCLRTSHDSSFAGAAGRPANPAVGEAGGRRRRTVAKLAPRARATTATVAPFSAPSPRPGKAPIRDARPAPTGATDPLRNRPEDPTRARQRPPHHPAPVHHETASLHQPSSHHKTSPITHRIPKPQAPSPLPHITQNDPLKPDNPPPKTTPRQPSPTPQHQPETPKKILHRHFPKAETGPGGDAVLAIRVFPAAEARFRAPGSAVLGGGSEGRSEG</sequence>